<accession>C5K6A2</accession>
<reference evidence="1 2" key="1">
    <citation type="submission" date="2008-07" db="EMBL/GenBank/DDBJ databases">
        <authorList>
            <person name="El-Sayed N."/>
            <person name="Caler E."/>
            <person name="Inman J."/>
            <person name="Amedeo P."/>
            <person name="Hass B."/>
            <person name="Wortman J."/>
        </authorList>
    </citation>
    <scope>NUCLEOTIDE SEQUENCE [LARGE SCALE GENOMIC DNA]</scope>
    <source>
        <strain evidence="2">ATCC 50983 / TXsc</strain>
    </source>
</reference>
<dbReference type="EMBL" id="GG670888">
    <property type="protein sequence ID" value="EER19822.1"/>
    <property type="molecule type" value="Genomic_DNA"/>
</dbReference>
<dbReference type="OrthoDB" id="10549239at2759"/>
<keyword evidence="2" id="KW-1185">Reference proteome</keyword>
<evidence type="ECO:0000313" key="2">
    <source>
        <dbReference type="Proteomes" id="UP000007800"/>
    </source>
</evidence>
<dbReference type="GeneID" id="9058334"/>
<dbReference type="OMA" id="IMVDSEP"/>
<proteinExistence type="predicted"/>
<protein>
    <submittedName>
        <fullName evidence="1">Uncharacterized protein</fullName>
    </submittedName>
</protein>
<dbReference type="RefSeq" id="XP_002788026.1">
    <property type="nucleotide sequence ID" value="XM_002787980.1"/>
</dbReference>
<sequence length="241" mass="26204">MTPPSDQGIIAQIVDAVVSGEDELSITRRTNIKQAVADLSLMVVAKLSSDFWSSTALALLGATPEKATERQLLVASGLAVTAELDRYITAAAVRGSRTTMKQQASEVQQMLDTFKSKMGCSIPSNLLPPIKVLMKIKNNDYVDLLDFKLSESQSRATTRTTATTVNGDTVEIMVDSEPKPKLRSGLPFIPAGYLVDVFALASTTNWGIALRADATHRRAIQAKIMTAWPRLAFPYAKTEKM</sequence>
<name>C5K6A2_PERM5</name>
<evidence type="ECO:0000313" key="1">
    <source>
        <dbReference type="EMBL" id="EER19822.1"/>
    </source>
</evidence>
<organism evidence="2">
    <name type="scientific">Perkinsus marinus (strain ATCC 50983 / TXsc)</name>
    <dbReference type="NCBI Taxonomy" id="423536"/>
    <lineage>
        <taxon>Eukaryota</taxon>
        <taxon>Sar</taxon>
        <taxon>Alveolata</taxon>
        <taxon>Perkinsozoa</taxon>
        <taxon>Perkinsea</taxon>
        <taxon>Perkinsida</taxon>
        <taxon>Perkinsidae</taxon>
        <taxon>Perkinsus</taxon>
    </lineage>
</organism>
<dbReference type="InParanoid" id="C5K6A2"/>
<gene>
    <name evidence="1" type="ORF">Pmar_PMAR006714</name>
</gene>
<dbReference type="AlphaFoldDB" id="C5K6A2"/>
<dbReference type="Proteomes" id="UP000007800">
    <property type="component" value="Unassembled WGS sequence"/>
</dbReference>